<gene>
    <name evidence="3" type="ORF">CLV47_12210</name>
</gene>
<dbReference type="InterPro" id="IPR029021">
    <property type="entry name" value="Prot-tyrosine_phosphatase-like"/>
</dbReference>
<organism evidence="3 4">
    <name type="scientific">Antricoccus suffuscus</name>
    <dbReference type="NCBI Taxonomy" id="1629062"/>
    <lineage>
        <taxon>Bacteria</taxon>
        <taxon>Bacillati</taxon>
        <taxon>Actinomycetota</taxon>
        <taxon>Actinomycetes</taxon>
        <taxon>Geodermatophilales</taxon>
        <taxon>Antricoccaceae</taxon>
        <taxon>Antricoccus</taxon>
    </lineage>
</organism>
<dbReference type="Gene3D" id="3.90.190.10">
    <property type="entry name" value="Protein tyrosine phosphatase superfamily"/>
    <property type="match status" value="1"/>
</dbReference>
<dbReference type="InterPro" id="IPR000387">
    <property type="entry name" value="Tyr_Pase_dom"/>
</dbReference>
<keyword evidence="4" id="KW-1185">Reference proteome</keyword>
<dbReference type="InterPro" id="IPR016130">
    <property type="entry name" value="Tyr_Pase_AS"/>
</dbReference>
<proteinExistence type="inferred from homology"/>
<dbReference type="PANTHER" id="PTHR31126:SF1">
    <property type="entry name" value="TYROSINE SPECIFIC PROTEIN PHOSPHATASES DOMAIN-CONTAINING PROTEIN"/>
    <property type="match status" value="1"/>
</dbReference>
<dbReference type="AlphaFoldDB" id="A0A2T0ZFR0"/>
<dbReference type="Proteomes" id="UP000237752">
    <property type="component" value="Unassembled WGS sequence"/>
</dbReference>
<dbReference type="PROSITE" id="PS00383">
    <property type="entry name" value="TYR_PHOSPHATASE_1"/>
    <property type="match status" value="1"/>
</dbReference>
<evidence type="ECO:0000256" key="1">
    <source>
        <dbReference type="ARBA" id="ARBA00009580"/>
    </source>
</evidence>
<reference evidence="3 4" key="1">
    <citation type="submission" date="2018-03" db="EMBL/GenBank/DDBJ databases">
        <title>Genomic Encyclopedia of Archaeal and Bacterial Type Strains, Phase II (KMG-II): from individual species to whole genera.</title>
        <authorList>
            <person name="Goeker M."/>
        </authorList>
    </citation>
    <scope>NUCLEOTIDE SEQUENCE [LARGE SCALE GENOMIC DNA]</scope>
    <source>
        <strain evidence="3 4">DSM 100065</strain>
    </source>
</reference>
<dbReference type="SUPFAM" id="SSF52799">
    <property type="entry name" value="(Phosphotyrosine protein) phosphatases II"/>
    <property type="match status" value="1"/>
</dbReference>
<comment type="similarity">
    <text evidence="1">Belongs to the protein-tyrosine phosphatase family.</text>
</comment>
<name>A0A2T0ZFR0_9ACTN</name>
<dbReference type="OrthoDB" id="1188001at2"/>
<dbReference type="EMBL" id="PVUE01000022">
    <property type="protein sequence ID" value="PRZ35190.1"/>
    <property type="molecule type" value="Genomic_DNA"/>
</dbReference>
<dbReference type="PANTHER" id="PTHR31126">
    <property type="entry name" value="TYROSINE-PROTEIN PHOSPHATASE"/>
    <property type="match status" value="1"/>
</dbReference>
<evidence type="ECO:0000259" key="2">
    <source>
        <dbReference type="PROSITE" id="PS50056"/>
    </source>
</evidence>
<dbReference type="RefSeq" id="WP_106350718.1">
    <property type="nucleotide sequence ID" value="NZ_PVUE01000022.1"/>
</dbReference>
<comment type="caution">
    <text evidence="3">The sequence shown here is derived from an EMBL/GenBank/DDBJ whole genome shotgun (WGS) entry which is preliminary data.</text>
</comment>
<evidence type="ECO:0000313" key="4">
    <source>
        <dbReference type="Proteomes" id="UP000237752"/>
    </source>
</evidence>
<dbReference type="PROSITE" id="PS50056">
    <property type="entry name" value="TYR_PHOSPHATASE_2"/>
    <property type="match status" value="1"/>
</dbReference>
<accession>A0A2T0ZFR0</accession>
<dbReference type="InterPro" id="IPR026893">
    <property type="entry name" value="Tyr/Ser_Pase_IphP-type"/>
</dbReference>
<sequence>MHAETSSSQTPDISRVSERVIVLEGAFNARDAGGLPTVDGREVRRNVLLRMDSPQRLTEKDAEVLLDERGVRTILDLRYSDESREHGIGPLRRDDVVHINVPVRSSDSMVAPGLRAAVDAEPERPVWEITYEYYKGYFQTNDGAALVSALRELIRPDATPVLVHCAAGKDRTGVVVALAQSLAGVNNDIIAADYAASASAVPKIVARLAELGGYGELDPQDVSRQMTSAETMLALMDWVDKEYGGAREFLHQHGMSETELDKLAAVLVTEGN</sequence>
<dbReference type="GO" id="GO:0004721">
    <property type="term" value="F:phosphoprotein phosphatase activity"/>
    <property type="evidence" value="ECO:0007669"/>
    <property type="project" value="InterPro"/>
</dbReference>
<protein>
    <submittedName>
        <fullName evidence="3">Protein tyrosine/serine phosphatase</fullName>
    </submittedName>
</protein>
<evidence type="ECO:0000313" key="3">
    <source>
        <dbReference type="EMBL" id="PRZ35190.1"/>
    </source>
</evidence>
<feature type="domain" description="Tyrosine specific protein phosphatases" evidence="2">
    <location>
        <begin position="144"/>
        <end position="178"/>
    </location>
</feature>
<dbReference type="Pfam" id="PF13350">
    <property type="entry name" value="Y_phosphatase3"/>
    <property type="match status" value="1"/>
</dbReference>